<comment type="caution">
    <text evidence="2">The sequence shown here is derived from an EMBL/GenBank/DDBJ whole genome shotgun (WGS) entry which is preliminary data.</text>
</comment>
<protein>
    <submittedName>
        <fullName evidence="2">Uncharacterized protein</fullName>
    </submittedName>
</protein>
<evidence type="ECO:0000313" key="2">
    <source>
        <dbReference type="EMBL" id="GGL14364.1"/>
    </source>
</evidence>
<keyword evidence="1" id="KW-1133">Transmembrane helix</keyword>
<feature type="transmembrane region" description="Helical" evidence="1">
    <location>
        <begin position="6"/>
        <end position="25"/>
    </location>
</feature>
<keyword evidence="3" id="KW-1185">Reference proteome</keyword>
<keyword evidence="1" id="KW-0472">Membrane</keyword>
<gene>
    <name evidence="2" type="ORF">GCM10007964_65440</name>
</gene>
<organism evidence="2 3">
    <name type="scientific">Sphaerisporangium melleum</name>
    <dbReference type="NCBI Taxonomy" id="321316"/>
    <lineage>
        <taxon>Bacteria</taxon>
        <taxon>Bacillati</taxon>
        <taxon>Actinomycetota</taxon>
        <taxon>Actinomycetes</taxon>
        <taxon>Streptosporangiales</taxon>
        <taxon>Streptosporangiaceae</taxon>
        <taxon>Sphaerisporangium</taxon>
    </lineage>
</organism>
<evidence type="ECO:0000256" key="1">
    <source>
        <dbReference type="SAM" id="Phobius"/>
    </source>
</evidence>
<keyword evidence="1" id="KW-0812">Transmembrane</keyword>
<proteinExistence type="predicted"/>
<reference evidence="2" key="1">
    <citation type="journal article" date="2014" name="Int. J. Syst. Evol. Microbiol.">
        <title>Complete genome sequence of Corynebacterium casei LMG S-19264T (=DSM 44701T), isolated from a smear-ripened cheese.</title>
        <authorList>
            <consortium name="US DOE Joint Genome Institute (JGI-PGF)"/>
            <person name="Walter F."/>
            <person name="Albersmeier A."/>
            <person name="Kalinowski J."/>
            <person name="Ruckert C."/>
        </authorList>
    </citation>
    <scope>NUCLEOTIDE SEQUENCE</scope>
    <source>
        <strain evidence="2">JCM 13064</strain>
    </source>
</reference>
<dbReference type="RefSeq" id="WP_189166944.1">
    <property type="nucleotide sequence ID" value="NZ_BMNT01000048.1"/>
</dbReference>
<accession>A0A917RM87</accession>
<dbReference type="EMBL" id="BMNT01000048">
    <property type="protein sequence ID" value="GGL14364.1"/>
    <property type="molecule type" value="Genomic_DNA"/>
</dbReference>
<dbReference type="Proteomes" id="UP000645217">
    <property type="component" value="Unassembled WGS sequence"/>
</dbReference>
<reference evidence="2" key="2">
    <citation type="submission" date="2020-09" db="EMBL/GenBank/DDBJ databases">
        <authorList>
            <person name="Sun Q."/>
            <person name="Ohkuma M."/>
        </authorList>
    </citation>
    <scope>NUCLEOTIDE SEQUENCE</scope>
    <source>
        <strain evidence="2">JCM 13064</strain>
    </source>
</reference>
<feature type="transmembrane region" description="Helical" evidence="1">
    <location>
        <begin position="51"/>
        <end position="74"/>
    </location>
</feature>
<feature type="transmembrane region" description="Helical" evidence="1">
    <location>
        <begin position="128"/>
        <end position="149"/>
    </location>
</feature>
<evidence type="ECO:0000313" key="3">
    <source>
        <dbReference type="Proteomes" id="UP000645217"/>
    </source>
</evidence>
<dbReference type="AlphaFoldDB" id="A0A917RM87"/>
<name>A0A917RM87_9ACTN</name>
<sequence>MLEIMVGSLLVAPLVFLVLAIRLVLRGVRTLLRGRPPSAAEVLAAKPLAELAAMSALGVALCWAWGIGSGIYVLDPDQMCAAAAAPAEVYAHGEFVRVATHYGFPVAATCLWDGGTAYDLVPPWVNPMIVLFALTLVAALLALVGGVVLRRRGHMTPATE</sequence>